<name>A0AAD5NWL8_ACENE</name>
<evidence type="ECO:0000256" key="2">
    <source>
        <dbReference type="SAM" id="Phobius"/>
    </source>
</evidence>
<organism evidence="3 4">
    <name type="scientific">Acer negundo</name>
    <name type="common">Box elder</name>
    <dbReference type="NCBI Taxonomy" id="4023"/>
    <lineage>
        <taxon>Eukaryota</taxon>
        <taxon>Viridiplantae</taxon>
        <taxon>Streptophyta</taxon>
        <taxon>Embryophyta</taxon>
        <taxon>Tracheophyta</taxon>
        <taxon>Spermatophyta</taxon>
        <taxon>Magnoliopsida</taxon>
        <taxon>eudicotyledons</taxon>
        <taxon>Gunneridae</taxon>
        <taxon>Pentapetalae</taxon>
        <taxon>rosids</taxon>
        <taxon>malvids</taxon>
        <taxon>Sapindales</taxon>
        <taxon>Sapindaceae</taxon>
        <taxon>Hippocastanoideae</taxon>
        <taxon>Acereae</taxon>
        <taxon>Acer</taxon>
    </lineage>
</organism>
<feature type="region of interest" description="Disordered" evidence="1">
    <location>
        <begin position="112"/>
        <end position="227"/>
    </location>
</feature>
<reference evidence="3" key="2">
    <citation type="submission" date="2023-02" db="EMBL/GenBank/DDBJ databases">
        <authorList>
            <person name="Swenson N.G."/>
            <person name="Wegrzyn J.L."/>
            <person name="Mcevoy S.L."/>
        </authorList>
    </citation>
    <scope>NUCLEOTIDE SEQUENCE</scope>
    <source>
        <strain evidence="3">91603</strain>
        <tissue evidence="3">Leaf</tissue>
    </source>
</reference>
<feature type="transmembrane region" description="Helical" evidence="2">
    <location>
        <begin position="12"/>
        <end position="29"/>
    </location>
</feature>
<protein>
    <submittedName>
        <fullName evidence="3">Uncharacterized protein</fullName>
    </submittedName>
</protein>
<feature type="compositionally biased region" description="Polar residues" evidence="1">
    <location>
        <begin position="166"/>
        <end position="179"/>
    </location>
</feature>
<reference evidence="3" key="1">
    <citation type="journal article" date="2022" name="Plant J.">
        <title>Strategies of tolerance reflected in two North American maple genomes.</title>
        <authorList>
            <person name="McEvoy S.L."/>
            <person name="Sezen U.U."/>
            <person name="Trouern-Trend A."/>
            <person name="McMahon S.M."/>
            <person name="Schaberg P.G."/>
            <person name="Yang J."/>
            <person name="Wegrzyn J.L."/>
            <person name="Swenson N.G."/>
        </authorList>
    </citation>
    <scope>NUCLEOTIDE SEQUENCE</scope>
    <source>
        <strain evidence="3">91603</strain>
    </source>
</reference>
<dbReference type="Proteomes" id="UP001064489">
    <property type="component" value="Chromosome 3"/>
</dbReference>
<feature type="compositionally biased region" description="Gly residues" evidence="1">
    <location>
        <begin position="146"/>
        <end position="155"/>
    </location>
</feature>
<keyword evidence="2" id="KW-0472">Membrane</keyword>
<dbReference type="AlphaFoldDB" id="A0AAD5NWL8"/>
<keyword evidence="2" id="KW-0812">Transmembrane</keyword>
<evidence type="ECO:0000256" key="1">
    <source>
        <dbReference type="SAM" id="MobiDB-lite"/>
    </source>
</evidence>
<feature type="compositionally biased region" description="Polar residues" evidence="1">
    <location>
        <begin position="56"/>
        <end position="74"/>
    </location>
</feature>
<feature type="region of interest" description="Disordered" evidence="1">
    <location>
        <begin position="42"/>
        <end position="77"/>
    </location>
</feature>
<accession>A0AAD5NWL8</accession>
<keyword evidence="4" id="KW-1185">Reference proteome</keyword>
<proteinExistence type="predicted"/>
<keyword evidence="2" id="KW-1133">Transmembrane helix</keyword>
<comment type="caution">
    <text evidence="3">The sequence shown here is derived from an EMBL/GenBank/DDBJ whole genome shotgun (WGS) entry which is preliminary data.</text>
</comment>
<dbReference type="EMBL" id="JAJSOW010000100">
    <property type="protein sequence ID" value="KAI9185970.1"/>
    <property type="molecule type" value="Genomic_DNA"/>
</dbReference>
<evidence type="ECO:0000313" key="4">
    <source>
        <dbReference type="Proteomes" id="UP001064489"/>
    </source>
</evidence>
<sequence length="227" mass="23920">MGSAVINKPPSPFLTFVYCFLLISFLFYIPRRIVAEHVKDGASRVHGSPSGHAPNAVQQGSPKQSSPTQNNPNSVAGKAVRCSPITSYNCMADPNTRASRIKESGESMYNWVEGETPKGEKNGASATSVGAGPLRHASSAVQQVGEGSGKSGVGPGPLRHAPSEVQHGSPTSPKQSSPIQKKPESIVITKSLNGERPTVNCGGRGRNYKCLPDPKSRERGVTPGGRH</sequence>
<gene>
    <name evidence="3" type="ORF">LWI28_012450</name>
</gene>
<evidence type="ECO:0000313" key="3">
    <source>
        <dbReference type="EMBL" id="KAI9185970.1"/>
    </source>
</evidence>